<dbReference type="InParanoid" id="B4JBL3"/>
<dbReference type="EMBL" id="CH916368">
    <property type="protein sequence ID" value="EDW04036.1"/>
    <property type="molecule type" value="Genomic_DNA"/>
</dbReference>
<evidence type="ECO:0000313" key="2">
    <source>
        <dbReference type="EMBL" id="EDW04036.1"/>
    </source>
</evidence>
<organism evidence="3">
    <name type="scientific">Drosophila grimshawi</name>
    <name type="common">Hawaiian fruit fly</name>
    <name type="synonym">Idiomyia grimshawi</name>
    <dbReference type="NCBI Taxonomy" id="7222"/>
    <lineage>
        <taxon>Eukaryota</taxon>
        <taxon>Metazoa</taxon>
        <taxon>Ecdysozoa</taxon>
        <taxon>Arthropoda</taxon>
        <taxon>Hexapoda</taxon>
        <taxon>Insecta</taxon>
        <taxon>Pterygota</taxon>
        <taxon>Neoptera</taxon>
        <taxon>Endopterygota</taxon>
        <taxon>Diptera</taxon>
        <taxon>Brachycera</taxon>
        <taxon>Muscomorpha</taxon>
        <taxon>Ephydroidea</taxon>
        <taxon>Drosophilidae</taxon>
        <taxon>Drosophila</taxon>
        <taxon>Hawaiian Drosophila</taxon>
    </lineage>
</organism>
<feature type="compositionally biased region" description="Polar residues" evidence="1">
    <location>
        <begin position="75"/>
        <end position="86"/>
    </location>
</feature>
<accession>B4JBL3</accession>
<protein>
    <submittedName>
        <fullName evidence="2">GH11574</fullName>
    </submittedName>
</protein>
<evidence type="ECO:0000256" key="1">
    <source>
        <dbReference type="SAM" id="MobiDB-lite"/>
    </source>
</evidence>
<dbReference type="HOGENOM" id="CLU_2500252_0_0_1"/>
<proteinExistence type="predicted"/>
<reference evidence="2 3" key="1">
    <citation type="journal article" date="2007" name="Nature">
        <title>Evolution of genes and genomes on the Drosophila phylogeny.</title>
        <authorList>
            <consortium name="Drosophila 12 Genomes Consortium"/>
            <person name="Clark A.G."/>
            <person name="Eisen M.B."/>
            <person name="Smith D.R."/>
            <person name="Bergman C.M."/>
            <person name="Oliver B."/>
            <person name="Markow T.A."/>
            <person name="Kaufman T.C."/>
            <person name="Kellis M."/>
            <person name="Gelbart W."/>
            <person name="Iyer V.N."/>
            <person name="Pollard D.A."/>
            <person name="Sackton T.B."/>
            <person name="Larracuente A.M."/>
            <person name="Singh N.D."/>
            <person name="Abad J.P."/>
            <person name="Abt D.N."/>
            <person name="Adryan B."/>
            <person name="Aguade M."/>
            <person name="Akashi H."/>
            <person name="Anderson W.W."/>
            <person name="Aquadro C.F."/>
            <person name="Ardell D.H."/>
            <person name="Arguello R."/>
            <person name="Artieri C.G."/>
            <person name="Barbash D.A."/>
            <person name="Barker D."/>
            <person name="Barsanti P."/>
            <person name="Batterham P."/>
            <person name="Batzoglou S."/>
            <person name="Begun D."/>
            <person name="Bhutkar A."/>
            <person name="Blanco E."/>
            <person name="Bosak S.A."/>
            <person name="Bradley R.K."/>
            <person name="Brand A.D."/>
            <person name="Brent M.R."/>
            <person name="Brooks A.N."/>
            <person name="Brown R.H."/>
            <person name="Butlin R.K."/>
            <person name="Caggese C."/>
            <person name="Calvi B.R."/>
            <person name="Bernardo de Carvalho A."/>
            <person name="Caspi A."/>
            <person name="Castrezana S."/>
            <person name="Celniker S.E."/>
            <person name="Chang J.L."/>
            <person name="Chapple C."/>
            <person name="Chatterji S."/>
            <person name="Chinwalla A."/>
            <person name="Civetta A."/>
            <person name="Clifton S.W."/>
            <person name="Comeron J.M."/>
            <person name="Costello J.C."/>
            <person name="Coyne J.A."/>
            <person name="Daub J."/>
            <person name="David R.G."/>
            <person name="Delcher A.L."/>
            <person name="Delehaunty K."/>
            <person name="Do C.B."/>
            <person name="Ebling H."/>
            <person name="Edwards K."/>
            <person name="Eickbush T."/>
            <person name="Evans J.D."/>
            <person name="Filipski A."/>
            <person name="Findeiss S."/>
            <person name="Freyhult E."/>
            <person name="Fulton L."/>
            <person name="Fulton R."/>
            <person name="Garcia A.C."/>
            <person name="Gardiner A."/>
            <person name="Garfield D.A."/>
            <person name="Garvin B.E."/>
            <person name="Gibson G."/>
            <person name="Gilbert D."/>
            <person name="Gnerre S."/>
            <person name="Godfrey J."/>
            <person name="Good R."/>
            <person name="Gotea V."/>
            <person name="Gravely B."/>
            <person name="Greenberg A.J."/>
            <person name="Griffiths-Jones S."/>
            <person name="Gross S."/>
            <person name="Guigo R."/>
            <person name="Gustafson E.A."/>
            <person name="Haerty W."/>
            <person name="Hahn M.W."/>
            <person name="Halligan D.L."/>
            <person name="Halpern A.L."/>
            <person name="Halter G.M."/>
            <person name="Han M.V."/>
            <person name="Heger A."/>
            <person name="Hillier L."/>
            <person name="Hinrichs A.S."/>
            <person name="Holmes I."/>
            <person name="Hoskins R.A."/>
            <person name="Hubisz M.J."/>
            <person name="Hultmark D."/>
            <person name="Huntley M.A."/>
            <person name="Jaffe D.B."/>
            <person name="Jagadeeshan S."/>
            <person name="Jeck W.R."/>
            <person name="Johnson J."/>
            <person name="Jones C.D."/>
            <person name="Jordan W.C."/>
            <person name="Karpen G.H."/>
            <person name="Kataoka E."/>
            <person name="Keightley P.D."/>
            <person name="Kheradpour P."/>
            <person name="Kirkness E.F."/>
            <person name="Koerich L.B."/>
            <person name="Kristiansen K."/>
            <person name="Kudrna D."/>
            <person name="Kulathinal R.J."/>
            <person name="Kumar S."/>
            <person name="Kwok R."/>
            <person name="Lander E."/>
            <person name="Langley C.H."/>
            <person name="Lapoint R."/>
            <person name="Lazzaro B.P."/>
            <person name="Lee S.J."/>
            <person name="Levesque L."/>
            <person name="Li R."/>
            <person name="Lin C.F."/>
            <person name="Lin M.F."/>
            <person name="Lindblad-Toh K."/>
            <person name="Llopart A."/>
            <person name="Long M."/>
            <person name="Low L."/>
            <person name="Lozovsky E."/>
            <person name="Lu J."/>
            <person name="Luo M."/>
            <person name="Machado C.A."/>
            <person name="Makalowski W."/>
            <person name="Marzo M."/>
            <person name="Matsuda M."/>
            <person name="Matzkin L."/>
            <person name="McAllister B."/>
            <person name="McBride C.S."/>
            <person name="McKernan B."/>
            <person name="McKernan K."/>
            <person name="Mendez-Lago M."/>
            <person name="Minx P."/>
            <person name="Mollenhauer M.U."/>
            <person name="Montooth K."/>
            <person name="Mount S.M."/>
            <person name="Mu X."/>
            <person name="Myers E."/>
            <person name="Negre B."/>
            <person name="Newfeld S."/>
            <person name="Nielsen R."/>
            <person name="Noor M.A."/>
            <person name="O'Grady P."/>
            <person name="Pachter L."/>
            <person name="Papaceit M."/>
            <person name="Parisi M.J."/>
            <person name="Parisi M."/>
            <person name="Parts L."/>
            <person name="Pedersen J.S."/>
            <person name="Pesole G."/>
            <person name="Phillippy A.M."/>
            <person name="Ponting C.P."/>
            <person name="Pop M."/>
            <person name="Porcelli D."/>
            <person name="Powell J.R."/>
            <person name="Prohaska S."/>
            <person name="Pruitt K."/>
            <person name="Puig M."/>
            <person name="Quesneville H."/>
            <person name="Ram K.R."/>
            <person name="Rand D."/>
            <person name="Rasmussen M.D."/>
            <person name="Reed L.K."/>
            <person name="Reenan R."/>
            <person name="Reily A."/>
            <person name="Remington K.A."/>
            <person name="Rieger T.T."/>
            <person name="Ritchie M.G."/>
            <person name="Robin C."/>
            <person name="Rogers Y.H."/>
            <person name="Rohde C."/>
            <person name="Rozas J."/>
            <person name="Rubenfield M.J."/>
            <person name="Ruiz A."/>
            <person name="Russo S."/>
            <person name="Salzberg S.L."/>
            <person name="Sanchez-Gracia A."/>
            <person name="Saranga D.J."/>
            <person name="Sato H."/>
            <person name="Schaeffer S.W."/>
            <person name="Schatz M.C."/>
            <person name="Schlenke T."/>
            <person name="Schwartz R."/>
            <person name="Segarra C."/>
            <person name="Singh R.S."/>
            <person name="Sirot L."/>
            <person name="Sirota M."/>
            <person name="Sisneros N.B."/>
            <person name="Smith C.D."/>
            <person name="Smith T.F."/>
            <person name="Spieth J."/>
            <person name="Stage D.E."/>
            <person name="Stark A."/>
            <person name="Stephan W."/>
            <person name="Strausberg R.L."/>
            <person name="Strempel S."/>
            <person name="Sturgill D."/>
            <person name="Sutton G."/>
            <person name="Sutton G.G."/>
            <person name="Tao W."/>
            <person name="Teichmann S."/>
            <person name="Tobari Y.N."/>
            <person name="Tomimura Y."/>
            <person name="Tsolas J.M."/>
            <person name="Valente V.L."/>
            <person name="Venter E."/>
            <person name="Venter J.C."/>
            <person name="Vicario S."/>
            <person name="Vieira F.G."/>
            <person name="Vilella A.J."/>
            <person name="Villasante A."/>
            <person name="Walenz B."/>
            <person name="Wang J."/>
            <person name="Wasserman M."/>
            <person name="Watts T."/>
            <person name="Wilson D."/>
            <person name="Wilson R.K."/>
            <person name="Wing R.A."/>
            <person name="Wolfner M.F."/>
            <person name="Wong A."/>
            <person name="Wong G.K."/>
            <person name="Wu C.I."/>
            <person name="Wu G."/>
            <person name="Yamamoto D."/>
            <person name="Yang H.P."/>
            <person name="Yang S.P."/>
            <person name="Yorke J.A."/>
            <person name="Yoshida K."/>
            <person name="Zdobnov E."/>
            <person name="Zhang P."/>
            <person name="Zhang Y."/>
            <person name="Zimin A.V."/>
            <person name="Baldwin J."/>
            <person name="Abdouelleil A."/>
            <person name="Abdulkadir J."/>
            <person name="Abebe A."/>
            <person name="Abera B."/>
            <person name="Abreu J."/>
            <person name="Acer S.C."/>
            <person name="Aftuck L."/>
            <person name="Alexander A."/>
            <person name="An P."/>
            <person name="Anderson E."/>
            <person name="Anderson S."/>
            <person name="Arachi H."/>
            <person name="Azer M."/>
            <person name="Bachantsang P."/>
            <person name="Barry A."/>
            <person name="Bayul T."/>
            <person name="Berlin A."/>
            <person name="Bessette D."/>
            <person name="Bloom T."/>
            <person name="Blye J."/>
            <person name="Boguslavskiy L."/>
            <person name="Bonnet C."/>
            <person name="Boukhgalter B."/>
            <person name="Bourzgui I."/>
            <person name="Brown A."/>
            <person name="Cahill P."/>
            <person name="Channer S."/>
            <person name="Cheshatsang Y."/>
            <person name="Chuda L."/>
            <person name="Citroen M."/>
            <person name="Collymore A."/>
            <person name="Cooke P."/>
            <person name="Costello M."/>
            <person name="D'Aco K."/>
            <person name="Daza R."/>
            <person name="De Haan G."/>
            <person name="DeGray S."/>
            <person name="DeMaso C."/>
            <person name="Dhargay N."/>
            <person name="Dooley K."/>
            <person name="Dooley E."/>
            <person name="Doricent M."/>
            <person name="Dorje P."/>
            <person name="Dorjee K."/>
            <person name="Dupes A."/>
            <person name="Elong R."/>
            <person name="Falk J."/>
            <person name="Farina A."/>
            <person name="Faro S."/>
            <person name="Ferguson D."/>
            <person name="Fisher S."/>
            <person name="Foley C.D."/>
            <person name="Franke A."/>
            <person name="Friedrich D."/>
            <person name="Gadbois L."/>
            <person name="Gearin G."/>
            <person name="Gearin C.R."/>
            <person name="Giannoukos G."/>
            <person name="Goode T."/>
            <person name="Graham J."/>
            <person name="Grandbois E."/>
            <person name="Grewal S."/>
            <person name="Gyaltsen K."/>
            <person name="Hafez N."/>
            <person name="Hagos B."/>
            <person name="Hall J."/>
            <person name="Henson C."/>
            <person name="Hollinger A."/>
            <person name="Honan T."/>
            <person name="Huard M.D."/>
            <person name="Hughes L."/>
            <person name="Hurhula B."/>
            <person name="Husby M.E."/>
            <person name="Kamat A."/>
            <person name="Kanga B."/>
            <person name="Kashin S."/>
            <person name="Khazanovich D."/>
            <person name="Kisner P."/>
            <person name="Lance K."/>
            <person name="Lara M."/>
            <person name="Lee W."/>
            <person name="Lennon N."/>
            <person name="Letendre F."/>
            <person name="LeVine R."/>
            <person name="Lipovsky A."/>
            <person name="Liu X."/>
            <person name="Liu J."/>
            <person name="Liu S."/>
            <person name="Lokyitsang T."/>
            <person name="Lokyitsang Y."/>
            <person name="Lubonja R."/>
            <person name="Lui A."/>
            <person name="MacDonald P."/>
            <person name="Magnisalis V."/>
            <person name="Maru K."/>
            <person name="Matthews C."/>
            <person name="McCusker W."/>
            <person name="McDonough S."/>
            <person name="Mehta T."/>
            <person name="Meldrim J."/>
            <person name="Meneus L."/>
            <person name="Mihai O."/>
            <person name="Mihalev A."/>
            <person name="Mihova T."/>
            <person name="Mittelman R."/>
            <person name="Mlenga V."/>
            <person name="Montmayeur A."/>
            <person name="Mulrain L."/>
            <person name="Navidi A."/>
            <person name="Naylor J."/>
            <person name="Negash T."/>
            <person name="Nguyen T."/>
            <person name="Nguyen N."/>
            <person name="Nicol R."/>
            <person name="Norbu C."/>
            <person name="Norbu N."/>
            <person name="Novod N."/>
            <person name="O'Neill B."/>
            <person name="Osman S."/>
            <person name="Markiewicz E."/>
            <person name="Oyono O.L."/>
            <person name="Patti C."/>
            <person name="Phunkhang P."/>
            <person name="Pierre F."/>
            <person name="Priest M."/>
            <person name="Raghuraman S."/>
            <person name="Rege F."/>
            <person name="Reyes R."/>
            <person name="Rise C."/>
            <person name="Rogov P."/>
            <person name="Ross K."/>
            <person name="Ryan E."/>
            <person name="Settipalli S."/>
            <person name="Shea T."/>
            <person name="Sherpa N."/>
            <person name="Shi L."/>
            <person name="Shih D."/>
            <person name="Sparrow T."/>
            <person name="Spaulding J."/>
            <person name="Stalker J."/>
            <person name="Stange-Thomann N."/>
            <person name="Stavropoulos S."/>
            <person name="Stone C."/>
            <person name="Strader C."/>
            <person name="Tesfaye S."/>
            <person name="Thomson T."/>
            <person name="Thoulutsang Y."/>
            <person name="Thoulutsang D."/>
            <person name="Topham K."/>
            <person name="Topping I."/>
            <person name="Tsamla T."/>
            <person name="Vassiliev H."/>
            <person name="Vo A."/>
            <person name="Wangchuk T."/>
            <person name="Wangdi T."/>
            <person name="Weiand M."/>
            <person name="Wilkinson J."/>
            <person name="Wilson A."/>
            <person name="Yadav S."/>
            <person name="Young G."/>
            <person name="Yu Q."/>
            <person name="Zembek L."/>
            <person name="Zhong D."/>
            <person name="Zimmer A."/>
            <person name="Zwirko Z."/>
            <person name="Jaffe D.B."/>
            <person name="Alvarez P."/>
            <person name="Brockman W."/>
            <person name="Butler J."/>
            <person name="Chin C."/>
            <person name="Gnerre S."/>
            <person name="Grabherr M."/>
            <person name="Kleber M."/>
            <person name="Mauceli E."/>
            <person name="MacCallum I."/>
        </authorList>
    </citation>
    <scope>NUCLEOTIDE SEQUENCE [LARGE SCALE GENOMIC DNA]</scope>
    <source>
        <strain evidence="3">Tucson 15287-2541.00</strain>
    </source>
</reference>
<name>B4JBL3_DROGR</name>
<gene>
    <name evidence="2" type="primary">Dgri\GH11574</name>
    <name evidence="2" type="ORF">Dgri_GH11574</name>
</gene>
<feature type="region of interest" description="Disordered" evidence="1">
    <location>
        <begin position="52"/>
        <end position="86"/>
    </location>
</feature>
<sequence length="86" mass="9633">MPAGSSPTERMTFDLRPVREMRVSVLQSSLMIAMSLCASNLTNQFCLANSVRSEPSQWDSDKDDDDNSQDMKLHVSSNSKTYNKLS</sequence>
<dbReference type="Proteomes" id="UP000001070">
    <property type="component" value="Unassembled WGS sequence"/>
</dbReference>
<evidence type="ECO:0000313" key="3">
    <source>
        <dbReference type="Proteomes" id="UP000001070"/>
    </source>
</evidence>
<keyword evidence="3" id="KW-1185">Reference proteome</keyword>
<dbReference type="AlphaFoldDB" id="B4JBL3"/>